<dbReference type="PANTHER" id="PTHR36766:SF44">
    <property type="entry name" value="NBS-CODING RESISTANCE GENE ANALOG"/>
    <property type="match status" value="1"/>
</dbReference>
<reference evidence="5" key="1">
    <citation type="submission" date="2024-07" db="EMBL/GenBank/DDBJ databases">
        <title>Two chromosome-level genome assemblies of Korean endemic species Abeliophyllum distichum and Forsythia ovata (Oleaceae).</title>
        <authorList>
            <person name="Jang H."/>
        </authorList>
    </citation>
    <scope>NUCLEOTIDE SEQUENCE [LARGE SCALE GENOMIC DNA]</scope>
</reference>
<dbReference type="GO" id="GO:0005524">
    <property type="term" value="F:ATP binding"/>
    <property type="evidence" value="ECO:0007669"/>
    <property type="project" value="UniProtKB-KW"/>
</dbReference>
<dbReference type="Pfam" id="PF00931">
    <property type="entry name" value="NB-ARC"/>
    <property type="match status" value="1"/>
</dbReference>
<feature type="domain" description="NB-ARC" evidence="3">
    <location>
        <begin position="3"/>
        <end position="90"/>
    </location>
</feature>
<keyword evidence="2" id="KW-0611">Plant defense</keyword>
<dbReference type="AlphaFoldDB" id="A0ABD1TUR1"/>
<dbReference type="GO" id="GO:0006952">
    <property type="term" value="P:defense response"/>
    <property type="evidence" value="ECO:0007669"/>
    <property type="project" value="UniProtKB-KW"/>
</dbReference>
<dbReference type="Proteomes" id="UP001604277">
    <property type="component" value="Unassembled WGS sequence"/>
</dbReference>
<evidence type="ECO:0000256" key="2">
    <source>
        <dbReference type="ARBA" id="ARBA00022821"/>
    </source>
</evidence>
<keyword evidence="1" id="KW-0433">Leucine-rich repeat</keyword>
<dbReference type="EMBL" id="JBFOLJ010000008">
    <property type="protein sequence ID" value="KAL2516454.1"/>
    <property type="molecule type" value="Genomic_DNA"/>
</dbReference>
<gene>
    <name evidence="4" type="ORF">Fot_30425</name>
</gene>
<dbReference type="SUPFAM" id="SSF52540">
    <property type="entry name" value="P-loop containing nucleoside triphosphate hydrolases"/>
    <property type="match status" value="1"/>
</dbReference>
<evidence type="ECO:0000313" key="4">
    <source>
        <dbReference type="EMBL" id="KAL2516454.1"/>
    </source>
</evidence>
<organism evidence="4 5">
    <name type="scientific">Forsythia ovata</name>
    <dbReference type="NCBI Taxonomy" id="205694"/>
    <lineage>
        <taxon>Eukaryota</taxon>
        <taxon>Viridiplantae</taxon>
        <taxon>Streptophyta</taxon>
        <taxon>Embryophyta</taxon>
        <taxon>Tracheophyta</taxon>
        <taxon>Spermatophyta</taxon>
        <taxon>Magnoliopsida</taxon>
        <taxon>eudicotyledons</taxon>
        <taxon>Gunneridae</taxon>
        <taxon>Pentapetalae</taxon>
        <taxon>asterids</taxon>
        <taxon>lamiids</taxon>
        <taxon>Lamiales</taxon>
        <taxon>Oleaceae</taxon>
        <taxon>Forsythieae</taxon>
        <taxon>Forsythia</taxon>
    </lineage>
</organism>
<dbReference type="PANTHER" id="PTHR36766">
    <property type="entry name" value="PLANT BROAD-SPECTRUM MILDEW RESISTANCE PROTEIN RPW8"/>
    <property type="match status" value="1"/>
</dbReference>
<dbReference type="Gene3D" id="3.40.50.300">
    <property type="entry name" value="P-loop containing nucleotide triphosphate hydrolases"/>
    <property type="match status" value="1"/>
</dbReference>
<accession>A0ABD1TUR1</accession>
<name>A0ABD1TUR1_9LAMI</name>
<sequence>MDDESLVEALCKSLIKLRYLIVVDDIWDMNSWNDFGRYFPNDKNGSRILFTTRRKEVGLQASHHSVVNELPILSDVECWELLQRKVYQKEYCPQELVDIGKQIAMNCQGLPLAVIVIAAVLEKIEMKEHLWHKVATSMQMNTSKTNNMHGRLLVTIDHFHLEPEILNSLFFLKIYLFHTLPSLPSMGIHRPVLTSLASQILENPDFQDFWYYELIKNKKFETFPGHARLIQIAFEINLKFSSRGKVIYLLKNLEDSALNCLSESRPDYKKHFKLLLVLLQEFGEEFAAPKLVMSKRSPAIFIDFLRQIIEAILNIEPDFIFSVKGSIDTLRNKVDFLITFTGDTLSLQPSEVRFNLFTSIEAVLKEVGSFLYSFFFVRDPILAPRMDLELSYLLRKFELIEANIKEHCIAVSNMPSRTTRKTAVVSFFIVDSLLDDLTDLLNHKADKIVGVNDQILTLHDELMFLRSSLTVTDITLHQHAELEELVTQTANIAYEIEYVIN</sequence>
<proteinExistence type="predicted"/>
<dbReference type="Gene3D" id="1.10.8.430">
    <property type="entry name" value="Helical domain of apoptotic protease-activating factors"/>
    <property type="match status" value="1"/>
</dbReference>
<evidence type="ECO:0000256" key="1">
    <source>
        <dbReference type="ARBA" id="ARBA00022614"/>
    </source>
</evidence>
<keyword evidence="5" id="KW-1185">Reference proteome</keyword>
<dbReference type="InterPro" id="IPR042197">
    <property type="entry name" value="Apaf_helical"/>
</dbReference>
<evidence type="ECO:0000313" key="5">
    <source>
        <dbReference type="Proteomes" id="UP001604277"/>
    </source>
</evidence>
<comment type="caution">
    <text evidence="4">The sequence shown here is derived from an EMBL/GenBank/DDBJ whole genome shotgun (WGS) entry which is preliminary data.</text>
</comment>
<dbReference type="InterPro" id="IPR002182">
    <property type="entry name" value="NB-ARC"/>
</dbReference>
<evidence type="ECO:0000259" key="3">
    <source>
        <dbReference type="Pfam" id="PF00931"/>
    </source>
</evidence>
<dbReference type="InterPro" id="IPR027417">
    <property type="entry name" value="P-loop_NTPase"/>
</dbReference>
<protein>
    <submittedName>
        <fullName evidence="4">Late blight resistance protein-like protein R1B-17</fullName>
    </submittedName>
</protein>